<feature type="compositionally biased region" description="Low complexity" evidence="7">
    <location>
        <begin position="371"/>
        <end position="386"/>
    </location>
</feature>
<dbReference type="Gene3D" id="2.30.30.40">
    <property type="entry name" value="SH3 Domains"/>
    <property type="match status" value="1"/>
</dbReference>
<evidence type="ECO:0000313" key="10">
    <source>
        <dbReference type="EMBL" id="EYE95741.1"/>
    </source>
</evidence>
<accession>A0A017SG61</accession>
<evidence type="ECO:0000313" key="11">
    <source>
        <dbReference type="Proteomes" id="UP000019804"/>
    </source>
</evidence>
<gene>
    <name evidence="10" type="ORF">EURHEDRAFT_454785</name>
</gene>
<feature type="region of interest" description="Disordered" evidence="7">
    <location>
        <begin position="216"/>
        <end position="237"/>
    </location>
</feature>
<keyword evidence="2 6" id="KW-0728">SH3 domain</keyword>
<feature type="transmembrane region" description="Helical" evidence="8">
    <location>
        <begin position="244"/>
        <end position="269"/>
    </location>
</feature>
<dbReference type="PANTHER" id="PTHR15549">
    <property type="entry name" value="PAIRED IMMUNOGLOBULIN-LIKE TYPE 2 RECEPTOR"/>
    <property type="match status" value="1"/>
</dbReference>
<name>A0A017SG61_ASPRC</name>
<evidence type="ECO:0000256" key="1">
    <source>
        <dbReference type="ARBA" id="ARBA00004167"/>
    </source>
</evidence>
<feature type="domain" description="SH3" evidence="9">
    <location>
        <begin position="418"/>
        <end position="491"/>
    </location>
</feature>
<dbReference type="RefSeq" id="XP_040639429.1">
    <property type="nucleotide sequence ID" value="XM_040784224.1"/>
</dbReference>
<feature type="compositionally biased region" description="Low complexity" evidence="7">
    <location>
        <begin position="216"/>
        <end position="229"/>
    </location>
</feature>
<protein>
    <recommendedName>
        <fullName evidence="9">SH3 domain-containing protein</fullName>
    </recommendedName>
</protein>
<dbReference type="PROSITE" id="PS50002">
    <property type="entry name" value="SH3"/>
    <property type="match status" value="1"/>
</dbReference>
<dbReference type="PANTHER" id="PTHR15549:SF32">
    <property type="entry name" value="SH3 DOMAIN-CONTAINING PROTEIN"/>
    <property type="match status" value="1"/>
</dbReference>
<feature type="compositionally biased region" description="Low complexity" evidence="7">
    <location>
        <begin position="331"/>
        <end position="354"/>
    </location>
</feature>
<dbReference type="GeneID" id="63699348"/>
<proteinExistence type="predicted"/>
<feature type="region of interest" description="Disordered" evidence="7">
    <location>
        <begin position="472"/>
        <end position="491"/>
    </location>
</feature>
<dbReference type="InterPro" id="IPR051694">
    <property type="entry name" value="Immunoregulatory_rcpt-like"/>
</dbReference>
<feature type="region of interest" description="Disordered" evidence="7">
    <location>
        <begin position="319"/>
        <end position="408"/>
    </location>
</feature>
<sequence length="526" mass="55797">MSGSCISLSGSTLCPAFNGSSISTSSSLYSDFPFMRNVSSLSDFDDALSNYVNGTYIKSKYENYLGCQGANLTNSNDYYARYTTSAVCNGLVQSSKDDCNLSDDESKPLCADTCALMATSEQEIVVNSDLCPGLSDDYMSQIRSDFTVCALPADSLTGTCISGADNEPDECGYGPNVMGLCGYCAGSSSNSTDSCCTNANAASRCKDVTVPTTTASLPPLMPSSSSNSTGNAADSHHGLSGGQIAGAVVGSVAGFAILVALIVFALVCLRRRRRAESDTALNQPNPQRRGFAPMQNPSENPGMVMIPGGRVARMSALREMPSLTSRRSRRTFFGGSSTKYTTEPSESEAPSASPGRMSRQIPPVTGKRLGSLTSSSFLAATSSDTSPRSGTKFSSPEASSQSEQMSSFQDYYSQDDIHPGDRVAVLWSYQPRAGDEFSLDRGEILKIIGIWDDGWATGVRLSESAENYDFKHREQRDSGVSQGSHLMPSPAPTGDLKAFPLVCVCLPQHWKKIIDGACEADGEGSP</sequence>
<evidence type="ECO:0000256" key="5">
    <source>
        <dbReference type="ARBA" id="ARBA00023136"/>
    </source>
</evidence>
<evidence type="ECO:0000256" key="2">
    <source>
        <dbReference type="ARBA" id="ARBA00022443"/>
    </source>
</evidence>
<dbReference type="SUPFAM" id="SSF50044">
    <property type="entry name" value="SH3-domain"/>
    <property type="match status" value="1"/>
</dbReference>
<evidence type="ECO:0000256" key="6">
    <source>
        <dbReference type="PROSITE-ProRule" id="PRU00192"/>
    </source>
</evidence>
<evidence type="ECO:0000256" key="7">
    <source>
        <dbReference type="SAM" id="MobiDB-lite"/>
    </source>
</evidence>
<dbReference type="EMBL" id="KK088421">
    <property type="protein sequence ID" value="EYE95741.1"/>
    <property type="molecule type" value="Genomic_DNA"/>
</dbReference>
<keyword evidence="4 8" id="KW-1133">Transmembrane helix</keyword>
<evidence type="ECO:0000256" key="4">
    <source>
        <dbReference type="ARBA" id="ARBA00022989"/>
    </source>
</evidence>
<dbReference type="OrthoDB" id="2163411at2759"/>
<dbReference type="InterPro" id="IPR036028">
    <property type="entry name" value="SH3-like_dom_sf"/>
</dbReference>
<evidence type="ECO:0000259" key="9">
    <source>
        <dbReference type="PROSITE" id="PS50002"/>
    </source>
</evidence>
<dbReference type="GO" id="GO:0016020">
    <property type="term" value="C:membrane"/>
    <property type="evidence" value="ECO:0007669"/>
    <property type="project" value="UniProtKB-SubCell"/>
</dbReference>
<feature type="region of interest" description="Disordered" evidence="7">
    <location>
        <begin position="275"/>
        <end position="304"/>
    </location>
</feature>
<comment type="subcellular location">
    <subcellularLocation>
        <location evidence="1">Membrane</location>
        <topology evidence="1">Single-pass membrane protein</topology>
    </subcellularLocation>
</comment>
<dbReference type="AlphaFoldDB" id="A0A017SG61"/>
<dbReference type="HOGENOM" id="CLU_022614_0_0_1"/>
<organism evidence="10 11">
    <name type="scientific">Aspergillus ruber (strain CBS 135680)</name>
    <dbReference type="NCBI Taxonomy" id="1388766"/>
    <lineage>
        <taxon>Eukaryota</taxon>
        <taxon>Fungi</taxon>
        <taxon>Dikarya</taxon>
        <taxon>Ascomycota</taxon>
        <taxon>Pezizomycotina</taxon>
        <taxon>Eurotiomycetes</taxon>
        <taxon>Eurotiomycetidae</taxon>
        <taxon>Eurotiales</taxon>
        <taxon>Aspergillaceae</taxon>
        <taxon>Aspergillus</taxon>
        <taxon>Aspergillus subgen. Aspergillus</taxon>
    </lineage>
</organism>
<evidence type="ECO:0000256" key="8">
    <source>
        <dbReference type="SAM" id="Phobius"/>
    </source>
</evidence>
<dbReference type="Proteomes" id="UP000019804">
    <property type="component" value="Unassembled WGS sequence"/>
</dbReference>
<keyword evidence="11" id="KW-1185">Reference proteome</keyword>
<feature type="compositionally biased region" description="Polar residues" evidence="7">
    <location>
        <begin position="387"/>
        <end position="408"/>
    </location>
</feature>
<keyword evidence="5 8" id="KW-0472">Membrane</keyword>
<dbReference type="STRING" id="1388766.A0A017SG61"/>
<dbReference type="CDD" id="cd12087">
    <property type="entry name" value="TM_EGFR-like"/>
    <property type="match status" value="1"/>
</dbReference>
<dbReference type="CDD" id="cd00174">
    <property type="entry name" value="SH3"/>
    <property type="match status" value="1"/>
</dbReference>
<evidence type="ECO:0000256" key="3">
    <source>
        <dbReference type="ARBA" id="ARBA00022692"/>
    </source>
</evidence>
<dbReference type="InterPro" id="IPR001452">
    <property type="entry name" value="SH3_domain"/>
</dbReference>
<reference evidence="11" key="1">
    <citation type="journal article" date="2014" name="Nat. Commun.">
        <title>Genomic adaptations of the halophilic Dead Sea filamentous fungus Eurotium rubrum.</title>
        <authorList>
            <person name="Kis-Papo T."/>
            <person name="Weig A.R."/>
            <person name="Riley R."/>
            <person name="Persoh D."/>
            <person name="Salamov A."/>
            <person name="Sun H."/>
            <person name="Lipzen A."/>
            <person name="Wasser S.P."/>
            <person name="Rambold G."/>
            <person name="Grigoriev I.V."/>
            <person name="Nevo E."/>
        </authorList>
    </citation>
    <scope>NUCLEOTIDE SEQUENCE [LARGE SCALE GENOMIC DNA]</scope>
    <source>
        <strain evidence="11">CBS 135680</strain>
    </source>
</reference>
<dbReference type="GO" id="GO:0071944">
    <property type="term" value="C:cell periphery"/>
    <property type="evidence" value="ECO:0007669"/>
    <property type="project" value="UniProtKB-ARBA"/>
</dbReference>
<keyword evidence="3 8" id="KW-0812">Transmembrane</keyword>